<keyword evidence="3" id="KW-1185">Reference proteome</keyword>
<accession>A0A5C6DET5</accession>
<sequence>MNDINPFEPSLEQADAELHDESASASRQRSLVALYVLTAVCGAVQVVTYESSAIHYLFSLSIALAATSWAVADSRIRGRRFIGILRVVYLLVWPLASLVYLLLTRRLRGLGWWGLNGAALFATLMLTFFSMYFLLLAIGRLDLVDPTLFE</sequence>
<name>A0A5C6DET5_9BACT</name>
<feature type="transmembrane region" description="Helical" evidence="1">
    <location>
        <begin position="31"/>
        <end position="47"/>
    </location>
</feature>
<dbReference type="EMBL" id="SJPV01000008">
    <property type="protein sequence ID" value="TWU34337.1"/>
    <property type="molecule type" value="Genomic_DNA"/>
</dbReference>
<dbReference type="Proteomes" id="UP000319143">
    <property type="component" value="Unassembled WGS sequence"/>
</dbReference>
<evidence type="ECO:0000256" key="1">
    <source>
        <dbReference type="SAM" id="Phobius"/>
    </source>
</evidence>
<organism evidence="2 3">
    <name type="scientific">Novipirellula artificiosorum</name>
    <dbReference type="NCBI Taxonomy" id="2528016"/>
    <lineage>
        <taxon>Bacteria</taxon>
        <taxon>Pseudomonadati</taxon>
        <taxon>Planctomycetota</taxon>
        <taxon>Planctomycetia</taxon>
        <taxon>Pirellulales</taxon>
        <taxon>Pirellulaceae</taxon>
        <taxon>Novipirellula</taxon>
    </lineage>
</organism>
<proteinExistence type="predicted"/>
<feature type="transmembrane region" description="Helical" evidence="1">
    <location>
        <begin position="115"/>
        <end position="138"/>
    </location>
</feature>
<dbReference type="AlphaFoldDB" id="A0A5C6DET5"/>
<evidence type="ECO:0000313" key="3">
    <source>
        <dbReference type="Proteomes" id="UP000319143"/>
    </source>
</evidence>
<dbReference type="RefSeq" id="WP_146528737.1">
    <property type="nucleotide sequence ID" value="NZ_SJPV01000008.1"/>
</dbReference>
<keyword evidence="1" id="KW-0472">Membrane</keyword>
<protein>
    <submittedName>
        <fullName evidence="2">Uncharacterized protein</fullName>
    </submittedName>
</protein>
<comment type="caution">
    <text evidence="2">The sequence shown here is derived from an EMBL/GenBank/DDBJ whole genome shotgun (WGS) entry which is preliminary data.</text>
</comment>
<gene>
    <name evidence="2" type="ORF">Poly41_44840</name>
</gene>
<feature type="transmembrane region" description="Helical" evidence="1">
    <location>
        <begin position="53"/>
        <end position="72"/>
    </location>
</feature>
<evidence type="ECO:0000313" key="2">
    <source>
        <dbReference type="EMBL" id="TWU34337.1"/>
    </source>
</evidence>
<keyword evidence="1" id="KW-0812">Transmembrane</keyword>
<keyword evidence="1" id="KW-1133">Transmembrane helix</keyword>
<feature type="transmembrane region" description="Helical" evidence="1">
    <location>
        <begin position="84"/>
        <end position="103"/>
    </location>
</feature>
<reference evidence="2 3" key="1">
    <citation type="submission" date="2019-02" db="EMBL/GenBank/DDBJ databases">
        <title>Deep-cultivation of Planctomycetes and their phenomic and genomic characterization uncovers novel biology.</title>
        <authorList>
            <person name="Wiegand S."/>
            <person name="Jogler M."/>
            <person name="Boedeker C."/>
            <person name="Pinto D."/>
            <person name="Vollmers J."/>
            <person name="Rivas-Marin E."/>
            <person name="Kohn T."/>
            <person name="Peeters S.H."/>
            <person name="Heuer A."/>
            <person name="Rast P."/>
            <person name="Oberbeckmann S."/>
            <person name="Bunk B."/>
            <person name="Jeske O."/>
            <person name="Meyerdierks A."/>
            <person name="Storesund J.E."/>
            <person name="Kallscheuer N."/>
            <person name="Luecker S."/>
            <person name="Lage O.M."/>
            <person name="Pohl T."/>
            <person name="Merkel B.J."/>
            <person name="Hornburger P."/>
            <person name="Mueller R.-W."/>
            <person name="Bruemmer F."/>
            <person name="Labrenz M."/>
            <person name="Spormann A.M."/>
            <person name="Op Den Camp H."/>
            <person name="Overmann J."/>
            <person name="Amann R."/>
            <person name="Jetten M.S.M."/>
            <person name="Mascher T."/>
            <person name="Medema M.H."/>
            <person name="Devos D.P."/>
            <person name="Kaster A.-K."/>
            <person name="Ovreas L."/>
            <person name="Rohde M."/>
            <person name="Galperin M.Y."/>
            <person name="Jogler C."/>
        </authorList>
    </citation>
    <scope>NUCLEOTIDE SEQUENCE [LARGE SCALE GENOMIC DNA]</scope>
    <source>
        <strain evidence="2 3">Poly41</strain>
    </source>
</reference>